<accession>A0A1H8GVS0</accession>
<organism evidence="1 2">
    <name type="scientific">Paenibacillus sophorae</name>
    <dbReference type="NCBI Taxonomy" id="1333845"/>
    <lineage>
        <taxon>Bacteria</taxon>
        <taxon>Bacillati</taxon>
        <taxon>Bacillota</taxon>
        <taxon>Bacilli</taxon>
        <taxon>Bacillales</taxon>
        <taxon>Paenibacillaceae</taxon>
        <taxon>Paenibacillus</taxon>
    </lineage>
</organism>
<evidence type="ECO:0000313" key="2">
    <source>
        <dbReference type="Proteomes" id="UP000198809"/>
    </source>
</evidence>
<dbReference type="EMBL" id="FODH01000001">
    <property type="protein sequence ID" value="SEN48231.1"/>
    <property type="molecule type" value="Genomic_DNA"/>
</dbReference>
<reference evidence="1 2" key="1">
    <citation type="submission" date="2016-10" db="EMBL/GenBank/DDBJ databases">
        <authorList>
            <person name="de Groot N.N."/>
        </authorList>
    </citation>
    <scope>NUCLEOTIDE SEQUENCE [LARGE SCALE GENOMIC DNA]</scope>
    <source>
        <strain evidence="1 2">CGMCC 1.10238</strain>
    </source>
</reference>
<sequence>MNTYDVIVNSEVVESIEQGGRSTMAMCYILMDRVYEWTHKAKSYVEVYNRRTGGLYRYV</sequence>
<evidence type="ECO:0000313" key="1">
    <source>
        <dbReference type="EMBL" id="SEN48231.1"/>
    </source>
</evidence>
<dbReference type="STRING" id="1333845.SAMN04487895_101666"/>
<name>A0A1H8GVS0_9BACL</name>
<gene>
    <name evidence="1" type="ORF">SAMN04487895_101666</name>
</gene>
<protein>
    <submittedName>
        <fullName evidence="1">Uncharacterized protein</fullName>
    </submittedName>
</protein>
<dbReference type="Proteomes" id="UP000198809">
    <property type="component" value="Unassembled WGS sequence"/>
</dbReference>
<proteinExistence type="predicted"/>
<dbReference type="AlphaFoldDB" id="A0A1H8GVS0"/>